<evidence type="ECO:0000256" key="1">
    <source>
        <dbReference type="ARBA" id="ARBA00002333"/>
    </source>
</evidence>
<dbReference type="AlphaFoldDB" id="A0A1I0TU22"/>
<dbReference type="Proteomes" id="UP000198836">
    <property type="component" value="Unassembled WGS sequence"/>
</dbReference>
<sequence length="88" mass="10003">MKCLVLALESILKDKTINSEVFDRKKRKVMDKFKKVQEVIASVEADVAKFYDNGNAAAGTRVRKAMQDLKVLAQDIRTEVTEKKNSEK</sequence>
<comment type="function">
    <text evidence="1">Might have a role analogous to that of eukaryotic histone proteins.</text>
</comment>
<dbReference type="InterPro" id="IPR010886">
    <property type="entry name" value="Hc1"/>
</dbReference>
<evidence type="ECO:0000313" key="3">
    <source>
        <dbReference type="EMBL" id="SFA55073.1"/>
    </source>
</evidence>
<proteinExistence type="inferred from homology"/>
<dbReference type="EMBL" id="FOJM01000014">
    <property type="protein sequence ID" value="SFA55073.1"/>
    <property type="molecule type" value="Genomic_DNA"/>
</dbReference>
<evidence type="ECO:0000313" key="4">
    <source>
        <dbReference type="Proteomes" id="UP000198836"/>
    </source>
</evidence>
<dbReference type="GO" id="GO:0003677">
    <property type="term" value="F:DNA binding"/>
    <property type="evidence" value="ECO:0007669"/>
    <property type="project" value="InterPro"/>
</dbReference>
<dbReference type="GO" id="GO:0030527">
    <property type="term" value="F:structural constituent of chromatin"/>
    <property type="evidence" value="ECO:0007669"/>
    <property type="project" value="InterPro"/>
</dbReference>
<evidence type="ECO:0000256" key="2">
    <source>
        <dbReference type="ARBA" id="ARBA00008424"/>
    </source>
</evidence>
<protein>
    <recommendedName>
        <fullName evidence="5">Histone H1-like protein Hc1</fullName>
    </recommendedName>
</protein>
<evidence type="ECO:0008006" key="5">
    <source>
        <dbReference type="Google" id="ProtNLM"/>
    </source>
</evidence>
<keyword evidence="4" id="KW-1185">Reference proteome</keyword>
<accession>A0A1I0TU22</accession>
<reference evidence="4" key="1">
    <citation type="submission" date="2016-10" db="EMBL/GenBank/DDBJ databases">
        <authorList>
            <person name="Varghese N."/>
            <person name="Submissions S."/>
        </authorList>
    </citation>
    <scope>NUCLEOTIDE SEQUENCE [LARGE SCALE GENOMIC DNA]</scope>
    <source>
        <strain evidence="4">DSM 18130</strain>
    </source>
</reference>
<gene>
    <name evidence="3" type="ORF">SAMN04488511_11480</name>
</gene>
<organism evidence="3 4">
    <name type="scientific">Pedobacter suwonensis</name>
    <dbReference type="NCBI Taxonomy" id="332999"/>
    <lineage>
        <taxon>Bacteria</taxon>
        <taxon>Pseudomonadati</taxon>
        <taxon>Bacteroidota</taxon>
        <taxon>Sphingobacteriia</taxon>
        <taxon>Sphingobacteriales</taxon>
        <taxon>Sphingobacteriaceae</taxon>
        <taxon>Pedobacter</taxon>
    </lineage>
</organism>
<name>A0A1I0TU22_9SPHI</name>
<dbReference type="Pfam" id="PF07432">
    <property type="entry name" value="Hc1"/>
    <property type="match status" value="1"/>
</dbReference>
<comment type="similarity">
    <text evidence="2">Belongs to the histone H1/H5 family. HCT subfamily.</text>
</comment>
<dbReference type="STRING" id="332999.SAMN04488511_11480"/>